<dbReference type="InterPro" id="IPR005829">
    <property type="entry name" value="Sugar_transporter_CS"/>
</dbReference>
<comment type="subcellular location">
    <subcellularLocation>
        <location evidence="1 8">Cell membrane</location>
        <topology evidence="1 8">Multi-pass membrane protein</topology>
    </subcellularLocation>
</comment>
<dbReference type="InterPro" id="IPR004812">
    <property type="entry name" value="Efflux_drug-R_Bcr/CmlA"/>
</dbReference>
<gene>
    <name evidence="10" type="ORF">SAMN02745910_03691</name>
</gene>
<dbReference type="PANTHER" id="PTHR23502">
    <property type="entry name" value="MAJOR FACILITATOR SUPERFAMILY"/>
    <property type="match status" value="1"/>
</dbReference>
<protein>
    <recommendedName>
        <fullName evidence="8">Bcr/CflA family efflux transporter</fullName>
    </recommendedName>
</protein>
<feature type="transmembrane region" description="Helical" evidence="8">
    <location>
        <begin position="219"/>
        <end position="237"/>
    </location>
</feature>
<dbReference type="PROSITE" id="PS00216">
    <property type="entry name" value="SUGAR_TRANSPORT_1"/>
    <property type="match status" value="1"/>
</dbReference>
<dbReference type="PROSITE" id="PS50850">
    <property type="entry name" value="MFS"/>
    <property type="match status" value="1"/>
</dbReference>
<reference evidence="10 11" key="1">
    <citation type="submission" date="2016-10" db="EMBL/GenBank/DDBJ databases">
        <authorList>
            <person name="Varghese N."/>
            <person name="Submissions S."/>
        </authorList>
    </citation>
    <scope>NUCLEOTIDE SEQUENCE [LARGE SCALE GENOMIC DNA]</scope>
    <source>
        <strain evidence="10 11">DSM 13796</strain>
    </source>
</reference>
<sequence length="411" mass="43931">MTQNPTGKERFALAALLSLLAILGPLNIDMYLPSFPDIVNDLDTNASLVQLSLTTCLIGLAVGQLVVGPISDALGRKRPMVVSIILFILASLLCAFAPNIVVLIIGRFLQGFTAAGGIVASRAVVRDVFSGPDLTKFFALLMVMNAMAPMLAPVAGGAILLLPNAHWNFIFFFLSLLGLIIVSFTSWRLKESLPVEKRTKTSLKKTFQTFGSLSRERSFIGYALTLGFAHGGSFAYVSGTPFVYQGIYNVSPQTFSLLFGVNGIAIITGTFIVGRCAGKVREQTILRTALLIASVATTVLLIMTIVKGPLFMIVGSIFVYMITMGMITTTSFSLAINKQGHRAGSASALLGMMPLFIGACVAPLVGLDESTAIPMGAIIFISTIIALFSFFQIARKGERLEEKIAKHSVTG</sequence>
<evidence type="ECO:0000256" key="1">
    <source>
        <dbReference type="ARBA" id="ARBA00004651"/>
    </source>
</evidence>
<organism evidence="10 11">
    <name type="scientific">Priestia endophytica DSM 13796</name>
    <dbReference type="NCBI Taxonomy" id="1121089"/>
    <lineage>
        <taxon>Bacteria</taxon>
        <taxon>Bacillati</taxon>
        <taxon>Bacillota</taxon>
        <taxon>Bacilli</taxon>
        <taxon>Bacillales</taxon>
        <taxon>Bacillaceae</taxon>
        <taxon>Priestia</taxon>
    </lineage>
</organism>
<evidence type="ECO:0000256" key="4">
    <source>
        <dbReference type="ARBA" id="ARBA00022475"/>
    </source>
</evidence>
<keyword evidence="6 8" id="KW-1133">Transmembrane helix</keyword>
<keyword evidence="11" id="KW-1185">Reference proteome</keyword>
<feature type="transmembrane region" description="Helical" evidence="8">
    <location>
        <begin position="48"/>
        <end position="67"/>
    </location>
</feature>
<feature type="transmembrane region" description="Helical" evidence="8">
    <location>
        <begin position="372"/>
        <end position="394"/>
    </location>
</feature>
<dbReference type="InterPro" id="IPR036259">
    <property type="entry name" value="MFS_trans_sf"/>
</dbReference>
<dbReference type="NCBIfam" id="TIGR00710">
    <property type="entry name" value="efflux_Bcr_CflA"/>
    <property type="match status" value="1"/>
</dbReference>
<feature type="transmembrane region" description="Helical" evidence="8">
    <location>
        <begin position="167"/>
        <end position="189"/>
    </location>
</feature>
<feature type="transmembrane region" description="Helical" evidence="8">
    <location>
        <begin position="79"/>
        <end position="98"/>
    </location>
</feature>
<evidence type="ECO:0000256" key="2">
    <source>
        <dbReference type="ARBA" id="ARBA00006236"/>
    </source>
</evidence>
<evidence type="ECO:0000256" key="3">
    <source>
        <dbReference type="ARBA" id="ARBA00022448"/>
    </source>
</evidence>
<dbReference type="SUPFAM" id="SSF103473">
    <property type="entry name" value="MFS general substrate transporter"/>
    <property type="match status" value="1"/>
</dbReference>
<dbReference type="CDD" id="cd17320">
    <property type="entry name" value="MFS_MdfA_MDR_like"/>
    <property type="match status" value="1"/>
</dbReference>
<dbReference type="EMBL" id="FOXX01000010">
    <property type="protein sequence ID" value="SFQ80900.1"/>
    <property type="molecule type" value="Genomic_DNA"/>
</dbReference>
<feature type="transmembrane region" description="Helical" evidence="8">
    <location>
        <begin position="312"/>
        <end position="336"/>
    </location>
</feature>
<feature type="transmembrane region" description="Helical" evidence="8">
    <location>
        <begin position="289"/>
        <end position="306"/>
    </location>
</feature>
<accession>A0A1I6BIY5</accession>
<dbReference type="InterPro" id="IPR020846">
    <property type="entry name" value="MFS_dom"/>
</dbReference>
<keyword evidence="5 8" id="KW-0812">Transmembrane</keyword>
<evidence type="ECO:0000256" key="5">
    <source>
        <dbReference type="ARBA" id="ARBA00022692"/>
    </source>
</evidence>
<evidence type="ECO:0000313" key="11">
    <source>
        <dbReference type="Proteomes" id="UP000182762"/>
    </source>
</evidence>
<evidence type="ECO:0000256" key="8">
    <source>
        <dbReference type="RuleBase" id="RU365088"/>
    </source>
</evidence>
<evidence type="ECO:0000256" key="7">
    <source>
        <dbReference type="ARBA" id="ARBA00023136"/>
    </source>
</evidence>
<feature type="transmembrane region" description="Helical" evidence="8">
    <location>
        <begin position="137"/>
        <end position="161"/>
    </location>
</feature>
<dbReference type="Gene3D" id="1.20.1720.10">
    <property type="entry name" value="Multidrug resistance protein D"/>
    <property type="match status" value="1"/>
</dbReference>
<dbReference type="InterPro" id="IPR011701">
    <property type="entry name" value="MFS"/>
</dbReference>
<dbReference type="Proteomes" id="UP000182762">
    <property type="component" value="Unassembled WGS sequence"/>
</dbReference>
<keyword evidence="3 8" id="KW-0813">Transport</keyword>
<feature type="transmembrane region" description="Helical" evidence="8">
    <location>
        <begin position="104"/>
        <end position="125"/>
    </location>
</feature>
<name>A0A1I6BIY5_9BACI</name>
<dbReference type="RefSeq" id="WP_061805993.1">
    <property type="nucleotide sequence ID" value="NZ_FOXX01000010.1"/>
</dbReference>
<dbReference type="Pfam" id="PF07690">
    <property type="entry name" value="MFS_1"/>
    <property type="match status" value="1"/>
</dbReference>
<evidence type="ECO:0000259" key="9">
    <source>
        <dbReference type="PROSITE" id="PS50850"/>
    </source>
</evidence>
<feature type="domain" description="Major facilitator superfamily (MFS) profile" evidence="9">
    <location>
        <begin position="13"/>
        <end position="394"/>
    </location>
</feature>
<dbReference type="PANTHER" id="PTHR23502:SF132">
    <property type="entry name" value="POLYAMINE TRANSPORTER 2-RELATED"/>
    <property type="match status" value="1"/>
</dbReference>
<evidence type="ECO:0000256" key="6">
    <source>
        <dbReference type="ARBA" id="ARBA00022989"/>
    </source>
</evidence>
<feature type="transmembrane region" description="Helical" evidence="8">
    <location>
        <begin position="12"/>
        <end position="28"/>
    </location>
</feature>
<dbReference type="GeneID" id="93712282"/>
<feature type="transmembrane region" description="Helical" evidence="8">
    <location>
        <begin position="348"/>
        <end position="366"/>
    </location>
</feature>
<comment type="caution">
    <text evidence="10">The sequence shown here is derived from an EMBL/GenBank/DDBJ whole genome shotgun (WGS) entry which is preliminary data.</text>
</comment>
<proteinExistence type="inferred from homology"/>
<feature type="transmembrane region" description="Helical" evidence="8">
    <location>
        <begin position="257"/>
        <end position="277"/>
    </location>
</feature>
<keyword evidence="7 8" id="KW-0472">Membrane</keyword>
<comment type="similarity">
    <text evidence="2 8">Belongs to the major facilitator superfamily. Bcr/CmlA family.</text>
</comment>
<keyword evidence="4 8" id="KW-1003">Cell membrane</keyword>
<evidence type="ECO:0000313" key="10">
    <source>
        <dbReference type="EMBL" id="SFQ80900.1"/>
    </source>
</evidence>